<gene>
    <name evidence="5" type="ORF">CW354_18690</name>
</gene>
<proteinExistence type="predicted"/>
<dbReference type="RefSeq" id="WP_104831576.1">
    <property type="nucleotide sequence ID" value="NZ_PJCH01000015.1"/>
</dbReference>
<evidence type="ECO:0000313" key="6">
    <source>
        <dbReference type="Proteomes" id="UP000239504"/>
    </source>
</evidence>
<evidence type="ECO:0000256" key="2">
    <source>
        <dbReference type="ARBA" id="ARBA00023125"/>
    </source>
</evidence>
<evidence type="ECO:0000256" key="3">
    <source>
        <dbReference type="ARBA" id="ARBA00023163"/>
    </source>
</evidence>
<dbReference type="Pfam" id="PF14525">
    <property type="entry name" value="AraC_binding_2"/>
    <property type="match status" value="1"/>
</dbReference>
<keyword evidence="3" id="KW-0804">Transcription</keyword>
<dbReference type="EMBL" id="PJCH01000015">
    <property type="protein sequence ID" value="PQA86364.1"/>
    <property type="molecule type" value="Genomic_DNA"/>
</dbReference>
<sequence>MEYYRSADYPVARRAASWNSTYSSRFAQVTFQPSREDVFDAELRVTSLGFLGFADVRTSGASIERTAAHISESKAHVFSFLLMAEGGARFSHYGNETRLDAGDFTLCDNAAPHRIELDPNARFLILRASPKMLKTHLPCPEQLCGLRLPAELGLTSTASAMAHSLWRKAEEGLPLEFGDRIAGHLLDVLGTAYSISLGHKMTNSTVVGLRKAQAKQYIEANLSDPDLTPGAVADAMRISPRYLRVLFAEDNETTSAYILRRRLEECASQIANSAWRSLTVSEVAFSWGFNSAAHFARAFRAKYGMAPSEYRRLQLRPH</sequence>
<dbReference type="PANTHER" id="PTHR46796">
    <property type="entry name" value="HTH-TYPE TRANSCRIPTIONAL ACTIVATOR RHAS-RELATED"/>
    <property type="match status" value="1"/>
</dbReference>
<dbReference type="PRINTS" id="PR00032">
    <property type="entry name" value="HTHARAC"/>
</dbReference>
<dbReference type="GO" id="GO:0043565">
    <property type="term" value="F:sequence-specific DNA binding"/>
    <property type="evidence" value="ECO:0007669"/>
    <property type="project" value="InterPro"/>
</dbReference>
<keyword evidence="6" id="KW-1185">Reference proteome</keyword>
<dbReference type="InterPro" id="IPR009057">
    <property type="entry name" value="Homeodomain-like_sf"/>
</dbReference>
<comment type="caution">
    <text evidence="5">The sequence shown here is derived from an EMBL/GenBank/DDBJ whole genome shotgun (WGS) entry which is preliminary data.</text>
</comment>
<feature type="domain" description="HTH araC/xylS-type" evidence="4">
    <location>
        <begin position="212"/>
        <end position="313"/>
    </location>
</feature>
<dbReference type="SUPFAM" id="SSF46689">
    <property type="entry name" value="Homeodomain-like"/>
    <property type="match status" value="1"/>
</dbReference>
<dbReference type="Gene3D" id="1.10.10.60">
    <property type="entry name" value="Homeodomain-like"/>
    <property type="match status" value="1"/>
</dbReference>
<dbReference type="Pfam" id="PF12833">
    <property type="entry name" value="HTH_18"/>
    <property type="match status" value="1"/>
</dbReference>
<organism evidence="5 6">
    <name type="scientific">Hyphococcus luteus</name>
    <dbReference type="NCBI Taxonomy" id="2058213"/>
    <lineage>
        <taxon>Bacteria</taxon>
        <taxon>Pseudomonadati</taxon>
        <taxon>Pseudomonadota</taxon>
        <taxon>Alphaproteobacteria</taxon>
        <taxon>Parvularculales</taxon>
        <taxon>Parvularculaceae</taxon>
        <taxon>Hyphococcus</taxon>
    </lineage>
</organism>
<dbReference type="InterPro" id="IPR035418">
    <property type="entry name" value="AraC-bd_2"/>
</dbReference>
<protein>
    <recommendedName>
        <fullName evidence="4">HTH araC/xylS-type domain-containing protein</fullName>
    </recommendedName>
</protein>
<keyword evidence="1" id="KW-0805">Transcription regulation</keyword>
<evidence type="ECO:0000256" key="1">
    <source>
        <dbReference type="ARBA" id="ARBA00023015"/>
    </source>
</evidence>
<dbReference type="InterPro" id="IPR018060">
    <property type="entry name" value="HTH_AraC"/>
</dbReference>
<reference evidence="5 6" key="1">
    <citation type="submission" date="2017-12" db="EMBL/GenBank/DDBJ databases">
        <authorList>
            <person name="Hurst M.R.H."/>
        </authorList>
    </citation>
    <scope>NUCLEOTIDE SEQUENCE [LARGE SCALE GENOMIC DNA]</scope>
    <source>
        <strain evidence="5 6">SY-3-19</strain>
    </source>
</reference>
<name>A0A2S7K1I0_9PROT</name>
<accession>A0A2S7K1I0</accession>
<dbReference type="GO" id="GO:0003700">
    <property type="term" value="F:DNA-binding transcription factor activity"/>
    <property type="evidence" value="ECO:0007669"/>
    <property type="project" value="InterPro"/>
</dbReference>
<dbReference type="OrthoDB" id="7191628at2"/>
<evidence type="ECO:0000313" key="5">
    <source>
        <dbReference type="EMBL" id="PQA86364.1"/>
    </source>
</evidence>
<dbReference type="PANTHER" id="PTHR46796:SF6">
    <property type="entry name" value="ARAC SUBFAMILY"/>
    <property type="match status" value="1"/>
</dbReference>
<dbReference type="InterPro" id="IPR020449">
    <property type="entry name" value="Tscrpt_reg_AraC-type_HTH"/>
</dbReference>
<dbReference type="InterPro" id="IPR050204">
    <property type="entry name" value="AraC_XylS_family_regulators"/>
</dbReference>
<evidence type="ECO:0000259" key="4">
    <source>
        <dbReference type="PROSITE" id="PS01124"/>
    </source>
</evidence>
<keyword evidence="2" id="KW-0238">DNA-binding</keyword>
<dbReference type="Proteomes" id="UP000239504">
    <property type="component" value="Unassembled WGS sequence"/>
</dbReference>
<dbReference type="PROSITE" id="PS01124">
    <property type="entry name" value="HTH_ARAC_FAMILY_2"/>
    <property type="match status" value="1"/>
</dbReference>
<dbReference type="AlphaFoldDB" id="A0A2S7K1I0"/>
<dbReference type="SMART" id="SM00342">
    <property type="entry name" value="HTH_ARAC"/>
    <property type="match status" value="1"/>
</dbReference>